<dbReference type="InterPro" id="IPR000262">
    <property type="entry name" value="FMN-dep_DH"/>
</dbReference>
<evidence type="ECO:0000256" key="8">
    <source>
        <dbReference type="ARBA" id="ARBA00023229"/>
    </source>
</evidence>
<dbReference type="GO" id="GO:0006537">
    <property type="term" value="P:glutamate biosynthetic process"/>
    <property type="evidence" value="ECO:0007669"/>
    <property type="project" value="InterPro"/>
</dbReference>
<keyword evidence="3" id="KW-0285">Flavoprotein</keyword>
<dbReference type="SUPFAM" id="SSF51395">
    <property type="entry name" value="FMN-linked oxidoreductases"/>
    <property type="match status" value="1"/>
</dbReference>
<keyword evidence="2" id="KW-0963">Cytoplasm</keyword>
<comment type="subunit">
    <text evidence="10">Homooctamer. Dimer of tetramers.</text>
</comment>
<dbReference type="PANTHER" id="PTHR43665">
    <property type="entry name" value="ISOPENTENYL-DIPHOSPHATE DELTA-ISOMERASE"/>
    <property type="match status" value="1"/>
</dbReference>
<dbReference type="NCBIfam" id="TIGR02151">
    <property type="entry name" value="IPP_isom_2"/>
    <property type="match status" value="1"/>
</dbReference>
<evidence type="ECO:0000259" key="11">
    <source>
        <dbReference type="Pfam" id="PF01070"/>
    </source>
</evidence>
<dbReference type="Pfam" id="PF01070">
    <property type="entry name" value="FMN_dh"/>
    <property type="match status" value="1"/>
</dbReference>
<comment type="cofactor">
    <cofactor evidence="1">
        <name>FMN</name>
        <dbReference type="ChEBI" id="CHEBI:58210"/>
    </cofactor>
</comment>
<feature type="domain" description="FMN-dependent dehydrogenase" evidence="11">
    <location>
        <begin position="190"/>
        <end position="354"/>
    </location>
</feature>
<gene>
    <name evidence="12" type="ORF">LCGC14_0829710</name>
</gene>
<evidence type="ECO:0000256" key="3">
    <source>
        <dbReference type="ARBA" id="ARBA00022630"/>
    </source>
</evidence>
<dbReference type="PANTHER" id="PTHR43665:SF1">
    <property type="entry name" value="ISOPENTENYL-DIPHOSPHATE DELTA-ISOMERASE"/>
    <property type="match status" value="1"/>
</dbReference>
<keyword evidence="8" id="KW-0414">Isoprene biosynthesis</keyword>
<accession>A0A0F9PL38</accession>
<evidence type="ECO:0000256" key="5">
    <source>
        <dbReference type="ARBA" id="ARBA00022723"/>
    </source>
</evidence>
<reference evidence="12" key="1">
    <citation type="journal article" date="2015" name="Nature">
        <title>Complex archaea that bridge the gap between prokaryotes and eukaryotes.</title>
        <authorList>
            <person name="Spang A."/>
            <person name="Saw J.H."/>
            <person name="Jorgensen S.L."/>
            <person name="Zaremba-Niedzwiedzka K."/>
            <person name="Martijn J."/>
            <person name="Lind A.E."/>
            <person name="van Eijk R."/>
            <person name="Schleper C."/>
            <person name="Guy L."/>
            <person name="Ettema T.J."/>
        </authorList>
    </citation>
    <scope>NUCLEOTIDE SEQUENCE</scope>
</reference>
<dbReference type="GO" id="GO:0008299">
    <property type="term" value="P:isoprenoid biosynthetic process"/>
    <property type="evidence" value="ECO:0007669"/>
    <property type="project" value="InterPro"/>
</dbReference>
<dbReference type="PIRSF" id="PIRSF003314">
    <property type="entry name" value="IPP_isomerase"/>
    <property type="match status" value="1"/>
</dbReference>
<keyword evidence="6" id="KW-0460">Magnesium</keyword>
<evidence type="ECO:0000256" key="2">
    <source>
        <dbReference type="ARBA" id="ARBA00022490"/>
    </source>
</evidence>
<dbReference type="InterPro" id="IPR011179">
    <property type="entry name" value="IPdP_isomerase"/>
</dbReference>
<evidence type="ECO:0000256" key="4">
    <source>
        <dbReference type="ARBA" id="ARBA00022643"/>
    </source>
</evidence>
<evidence type="ECO:0000256" key="6">
    <source>
        <dbReference type="ARBA" id="ARBA00022842"/>
    </source>
</evidence>
<dbReference type="GO" id="GO:0010181">
    <property type="term" value="F:FMN binding"/>
    <property type="evidence" value="ECO:0007669"/>
    <property type="project" value="InterPro"/>
</dbReference>
<dbReference type="GO" id="GO:0015930">
    <property type="term" value="F:glutamate synthase activity"/>
    <property type="evidence" value="ECO:0007669"/>
    <property type="project" value="InterPro"/>
</dbReference>
<evidence type="ECO:0000256" key="7">
    <source>
        <dbReference type="ARBA" id="ARBA00022857"/>
    </source>
</evidence>
<evidence type="ECO:0000256" key="1">
    <source>
        <dbReference type="ARBA" id="ARBA00001917"/>
    </source>
</evidence>
<name>A0A0F9PL38_9ZZZZ</name>
<dbReference type="EMBL" id="LAZR01002374">
    <property type="protein sequence ID" value="KKN30874.1"/>
    <property type="molecule type" value="Genomic_DNA"/>
</dbReference>
<comment type="caution">
    <text evidence="12">The sequence shown here is derived from an EMBL/GenBank/DDBJ whole genome shotgun (WGS) entry which is preliminary data.</text>
</comment>
<organism evidence="12">
    <name type="scientific">marine sediment metagenome</name>
    <dbReference type="NCBI Taxonomy" id="412755"/>
    <lineage>
        <taxon>unclassified sequences</taxon>
        <taxon>metagenomes</taxon>
        <taxon>ecological metagenomes</taxon>
    </lineage>
</organism>
<dbReference type="HAMAP" id="MF_00354">
    <property type="entry name" value="Idi_2"/>
    <property type="match status" value="1"/>
</dbReference>
<keyword evidence="4" id="KW-0288">FMN</keyword>
<evidence type="ECO:0000256" key="10">
    <source>
        <dbReference type="ARBA" id="ARBA00025810"/>
    </source>
</evidence>
<keyword evidence="5" id="KW-0479">Metal-binding</keyword>
<keyword evidence="9" id="KW-0413">Isomerase</keyword>
<protein>
    <recommendedName>
        <fullName evidence="11">FMN-dependent dehydrogenase domain-containing protein</fullName>
    </recommendedName>
</protein>
<sequence length="372" mass="41865">MIEKKSSSMPKSNQSKEIMERKVDHLKIPLEFDVQHSKNYFSNIKLIHHPLPDVDFEEVDLSVNFYNKKVSAPICISAITGGHPISKEINEILAKAAEEEEIIMSVGSQRAGIEDPTLMGSFQVTREVAPTIPIIGNIGIGQVSSQDFNMEEFNACIEMINADVMAIHLNVLHELVQDRGDLCYKLFRKNFQTLRERYKLPIIAKEVGTGFNQELATNLDKLGFDGFDIGGAGGTSFAAIEAKRHNFKNQKYTRDPAEVFREWGIPTPVSIVYVRKSTQKLIIATGGLKTGIDIAKSIVLGADFGGFAYKFLQSAWKDRKNGSISNTVKEIQTLKNELRSSLWLMNVDKIDKLKGKREKYVILGELYQWLHQ</sequence>
<dbReference type="GO" id="GO:0004452">
    <property type="term" value="F:isopentenyl-diphosphate delta-isomerase activity"/>
    <property type="evidence" value="ECO:0007669"/>
    <property type="project" value="InterPro"/>
</dbReference>
<evidence type="ECO:0000256" key="9">
    <source>
        <dbReference type="ARBA" id="ARBA00023235"/>
    </source>
</evidence>
<evidence type="ECO:0000313" key="12">
    <source>
        <dbReference type="EMBL" id="KKN30874.1"/>
    </source>
</evidence>
<keyword evidence="7" id="KW-0521">NADP</keyword>
<dbReference type="AlphaFoldDB" id="A0A0F9PL38"/>
<proteinExistence type="inferred from homology"/>
<dbReference type="Gene3D" id="3.20.20.70">
    <property type="entry name" value="Aldolase class I"/>
    <property type="match status" value="1"/>
</dbReference>
<dbReference type="InterPro" id="IPR013785">
    <property type="entry name" value="Aldolase_TIM"/>
</dbReference>